<keyword evidence="5" id="KW-0574">Periplasm</keyword>
<proteinExistence type="predicted"/>
<keyword evidence="7 9" id="KW-0408">Iron</keyword>
<keyword evidence="2 8" id="KW-0349">Heme</keyword>
<dbReference type="InterPro" id="IPR026259">
    <property type="entry name" value="MauG/Cytc_peroxidase"/>
</dbReference>
<evidence type="ECO:0000256" key="5">
    <source>
        <dbReference type="ARBA" id="ARBA00022764"/>
    </source>
</evidence>
<dbReference type="OrthoDB" id="9805202at2"/>
<dbReference type="InterPro" id="IPR036909">
    <property type="entry name" value="Cyt_c-like_dom_sf"/>
</dbReference>
<dbReference type="GO" id="GO:0020037">
    <property type="term" value="F:heme binding"/>
    <property type="evidence" value="ECO:0007669"/>
    <property type="project" value="InterPro"/>
</dbReference>
<evidence type="ECO:0000256" key="7">
    <source>
        <dbReference type="ARBA" id="ARBA00023004"/>
    </source>
</evidence>
<evidence type="ECO:0000256" key="10">
    <source>
        <dbReference type="SAM" id="MobiDB-lite"/>
    </source>
</evidence>
<dbReference type="PROSITE" id="PS51007">
    <property type="entry name" value="CYTC"/>
    <property type="match status" value="2"/>
</dbReference>
<feature type="domain" description="Cytochrome c" evidence="12">
    <location>
        <begin position="237"/>
        <end position="350"/>
    </location>
</feature>
<sequence>MNDWTRNMMAPLPAALVALGLLAGTGCSRETPVPPAPPVPAVAEALPADPPAPRRAPLDAAKLMLAFKPAPRKAAPAPVDSEARIALGRMLFFDPRLSKNHDISCNSCHGLDTFGVDNKPLSDGHRGQKGTRNSPTVYNAAGHIAQFWDGRAASLEAQAEGPLFNPVEMALPDDRRLVETLASIPEYQKRFRRAFPGEKQPITRATVTQAIAAFERQLTTPSRFDAFLEGDAGALTAQERRGLETFVAVGCTTCHNGRAVGGTSFQKLGLIEPWPHVADAGRFEVTKDEEDLNKFRVPTLRNVEKTAPYLHSGSVQALPEMVRLMARHQLGQTLPEPDVEDVVAFLRSLTGQLPQQYISAPELPKSTPRTPKPDPS</sequence>
<keyword evidence="6" id="KW-0560">Oxidoreductase</keyword>
<evidence type="ECO:0000256" key="4">
    <source>
        <dbReference type="ARBA" id="ARBA00022729"/>
    </source>
</evidence>
<dbReference type="GO" id="GO:0042597">
    <property type="term" value="C:periplasmic space"/>
    <property type="evidence" value="ECO:0007669"/>
    <property type="project" value="UniProtKB-SubCell"/>
</dbReference>
<evidence type="ECO:0000256" key="1">
    <source>
        <dbReference type="ARBA" id="ARBA00004418"/>
    </source>
</evidence>
<feature type="region of interest" description="Disordered" evidence="10">
    <location>
        <begin position="356"/>
        <end position="376"/>
    </location>
</feature>
<comment type="subcellular location">
    <subcellularLocation>
        <location evidence="1">Periplasm</location>
    </subcellularLocation>
</comment>
<feature type="binding site" description="axial binding residue" evidence="9">
    <location>
        <position position="125"/>
    </location>
    <ligand>
        <name>heme c</name>
        <dbReference type="ChEBI" id="CHEBI:61717"/>
        <label>1</label>
    </ligand>
    <ligandPart>
        <name>Fe</name>
        <dbReference type="ChEBI" id="CHEBI:18248"/>
    </ligandPart>
</feature>
<dbReference type="Pfam" id="PF03150">
    <property type="entry name" value="CCP_MauG"/>
    <property type="match status" value="1"/>
</dbReference>
<feature type="binding site" description="covalent" evidence="8">
    <location>
        <position position="254"/>
    </location>
    <ligand>
        <name>heme c</name>
        <dbReference type="ChEBI" id="CHEBI:61717"/>
        <label>2</label>
    </ligand>
</feature>
<keyword evidence="13" id="KW-0575">Peroxidase</keyword>
<dbReference type="Gene3D" id="1.10.760.10">
    <property type="entry name" value="Cytochrome c-like domain"/>
    <property type="match status" value="2"/>
</dbReference>
<feature type="binding site" description="covalent" evidence="8">
    <location>
        <position position="105"/>
    </location>
    <ligand>
        <name>heme c</name>
        <dbReference type="ChEBI" id="CHEBI:61717"/>
        <label>1</label>
    </ligand>
</feature>
<keyword evidence="3 9" id="KW-0479">Metal-binding</keyword>
<evidence type="ECO:0000259" key="12">
    <source>
        <dbReference type="PROSITE" id="PS51007"/>
    </source>
</evidence>
<comment type="PTM">
    <text evidence="8">Binds 2 heme groups per subunit.</text>
</comment>
<dbReference type="GO" id="GO:0046872">
    <property type="term" value="F:metal ion binding"/>
    <property type="evidence" value="ECO:0007669"/>
    <property type="project" value="UniProtKB-KW"/>
</dbReference>
<dbReference type="GO" id="GO:0009055">
    <property type="term" value="F:electron transfer activity"/>
    <property type="evidence" value="ECO:0007669"/>
    <property type="project" value="InterPro"/>
</dbReference>
<name>A0A1H7H4L2_STIAU</name>
<dbReference type="PANTHER" id="PTHR30600">
    <property type="entry name" value="CYTOCHROME C PEROXIDASE-RELATED"/>
    <property type="match status" value="1"/>
</dbReference>
<feature type="domain" description="Cytochrome c" evidence="12">
    <location>
        <begin position="83"/>
        <end position="192"/>
    </location>
</feature>
<evidence type="ECO:0000256" key="6">
    <source>
        <dbReference type="ARBA" id="ARBA00023002"/>
    </source>
</evidence>
<dbReference type="InterPro" id="IPR004852">
    <property type="entry name" value="Di-haem_cyt_c_peroxidsae"/>
</dbReference>
<dbReference type="InterPro" id="IPR051395">
    <property type="entry name" value="Cytochrome_c_Peroxidase/MauG"/>
</dbReference>
<reference evidence="14" key="1">
    <citation type="submission" date="2016-10" db="EMBL/GenBank/DDBJ databases">
        <authorList>
            <person name="Varghese N."/>
            <person name="Submissions S."/>
        </authorList>
    </citation>
    <scope>NUCLEOTIDE SEQUENCE [LARGE SCALE GENOMIC DNA]</scope>
    <source>
        <strain evidence="14">DSM 17044</strain>
    </source>
</reference>
<dbReference type="PANTHER" id="PTHR30600:SF7">
    <property type="entry name" value="CYTOCHROME C PEROXIDASE-RELATED"/>
    <property type="match status" value="1"/>
</dbReference>
<evidence type="ECO:0000256" key="9">
    <source>
        <dbReference type="PIRSR" id="PIRSR000294-2"/>
    </source>
</evidence>
<keyword evidence="14" id="KW-1185">Reference proteome</keyword>
<protein>
    <submittedName>
        <fullName evidence="13">Cytochrome c peroxidase</fullName>
    </submittedName>
</protein>
<organism evidence="13 14">
    <name type="scientific">Stigmatella aurantiaca</name>
    <dbReference type="NCBI Taxonomy" id="41"/>
    <lineage>
        <taxon>Bacteria</taxon>
        <taxon>Pseudomonadati</taxon>
        <taxon>Myxococcota</taxon>
        <taxon>Myxococcia</taxon>
        <taxon>Myxococcales</taxon>
        <taxon>Cystobacterineae</taxon>
        <taxon>Archangiaceae</taxon>
        <taxon>Stigmatella</taxon>
    </lineage>
</organism>
<dbReference type="InterPro" id="IPR009056">
    <property type="entry name" value="Cyt_c-like_dom"/>
</dbReference>
<evidence type="ECO:0000256" key="3">
    <source>
        <dbReference type="ARBA" id="ARBA00022723"/>
    </source>
</evidence>
<evidence type="ECO:0000256" key="8">
    <source>
        <dbReference type="PIRSR" id="PIRSR000294-1"/>
    </source>
</evidence>
<dbReference type="GO" id="GO:0004130">
    <property type="term" value="F:cytochrome-c peroxidase activity"/>
    <property type="evidence" value="ECO:0007669"/>
    <property type="project" value="TreeGrafter"/>
</dbReference>
<dbReference type="RefSeq" id="WP_075004829.1">
    <property type="nucleotide sequence ID" value="NZ_FOAP01000001.1"/>
</dbReference>
<dbReference type="Proteomes" id="UP000182719">
    <property type="component" value="Unassembled WGS sequence"/>
</dbReference>
<dbReference type="SUPFAM" id="SSF46626">
    <property type="entry name" value="Cytochrome c"/>
    <property type="match status" value="2"/>
</dbReference>
<evidence type="ECO:0000256" key="11">
    <source>
        <dbReference type="SAM" id="SignalP"/>
    </source>
</evidence>
<dbReference type="PIRSF" id="PIRSF000294">
    <property type="entry name" value="Cytochrome-c_peroxidase"/>
    <property type="match status" value="1"/>
</dbReference>
<feature type="binding site" description="covalent" evidence="8">
    <location>
        <position position="251"/>
    </location>
    <ligand>
        <name>heme c</name>
        <dbReference type="ChEBI" id="CHEBI:61717"/>
        <label>2</label>
    </ligand>
</feature>
<keyword evidence="4 11" id="KW-0732">Signal</keyword>
<feature type="signal peptide" evidence="11">
    <location>
        <begin position="1"/>
        <end position="23"/>
    </location>
</feature>
<feature type="binding site" description="axial binding residue" evidence="9">
    <location>
        <position position="325"/>
    </location>
    <ligand>
        <name>heme c</name>
        <dbReference type="ChEBI" id="CHEBI:61717"/>
        <label>2</label>
    </ligand>
    <ligandPart>
        <name>Fe</name>
        <dbReference type="ChEBI" id="CHEBI:18248"/>
    </ligandPart>
</feature>
<evidence type="ECO:0000313" key="14">
    <source>
        <dbReference type="Proteomes" id="UP000182719"/>
    </source>
</evidence>
<evidence type="ECO:0000256" key="2">
    <source>
        <dbReference type="ARBA" id="ARBA00022617"/>
    </source>
</evidence>
<gene>
    <name evidence="13" type="ORF">SAMN05444354_101613</name>
</gene>
<dbReference type="AlphaFoldDB" id="A0A1H7H4L2"/>
<feature type="chain" id="PRO_5010381213" evidence="11">
    <location>
        <begin position="24"/>
        <end position="376"/>
    </location>
</feature>
<feature type="binding site" description="axial binding residue" evidence="9">
    <location>
        <position position="255"/>
    </location>
    <ligand>
        <name>heme c</name>
        <dbReference type="ChEBI" id="CHEBI:61717"/>
        <label>2</label>
    </ligand>
    <ligandPart>
        <name>Fe</name>
        <dbReference type="ChEBI" id="CHEBI:18248"/>
    </ligandPart>
</feature>
<accession>A0A1H7H4L2</accession>
<comment type="cofactor">
    <cofactor evidence="8">
        <name>heme</name>
        <dbReference type="ChEBI" id="CHEBI:30413"/>
    </cofactor>
    <text evidence="8">Binds 2 heme groups.</text>
</comment>
<feature type="binding site" description="covalent" evidence="8">
    <location>
        <position position="108"/>
    </location>
    <ligand>
        <name>heme c</name>
        <dbReference type="ChEBI" id="CHEBI:61717"/>
        <label>1</label>
    </ligand>
</feature>
<feature type="binding site" description="axial binding residue" evidence="9">
    <location>
        <position position="109"/>
    </location>
    <ligand>
        <name>heme c</name>
        <dbReference type="ChEBI" id="CHEBI:61717"/>
        <label>1</label>
    </ligand>
    <ligandPart>
        <name>Fe</name>
        <dbReference type="ChEBI" id="CHEBI:18248"/>
    </ligandPart>
</feature>
<evidence type="ECO:0000313" key="13">
    <source>
        <dbReference type="EMBL" id="SEK45204.1"/>
    </source>
</evidence>
<dbReference type="PROSITE" id="PS51257">
    <property type="entry name" value="PROKAR_LIPOPROTEIN"/>
    <property type="match status" value="1"/>
</dbReference>
<dbReference type="EMBL" id="FOAP01000001">
    <property type="protein sequence ID" value="SEK45204.1"/>
    <property type="molecule type" value="Genomic_DNA"/>
</dbReference>